<feature type="repeat" description="ANK" evidence="3">
    <location>
        <begin position="237"/>
        <end position="269"/>
    </location>
</feature>
<dbReference type="PROSITE" id="PS50088">
    <property type="entry name" value="ANK_REPEAT"/>
    <property type="match status" value="1"/>
</dbReference>
<evidence type="ECO:0000256" key="3">
    <source>
        <dbReference type="PROSITE-ProRule" id="PRU00023"/>
    </source>
</evidence>
<organism evidence="4 5">
    <name type="scientific">Trichogramma kaykai</name>
    <dbReference type="NCBI Taxonomy" id="54128"/>
    <lineage>
        <taxon>Eukaryota</taxon>
        <taxon>Metazoa</taxon>
        <taxon>Ecdysozoa</taxon>
        <taxon>Arthropoda</taxon>
        <taxon>Hexapoda</taxon>
        <taxon>Insecta</taxon>
        <taxon>Pterygota</taxon>
        <taxon>Neoptera</taxon>
        <taxon>Endopterygota</taxon>
        <taxon>Hymenoptera</taxon>
        <taxon>Apocrita</taxon>
        <taxon>Proctotrupomorpha</taxon>
        <taxon>Chalcidoidea</taxon>
        <taxon>Trichogrammatidae</taxon>
        <taxon>Trichogramma</taxon>
    </lineage>
</organism>
<evidence type="ECO:0008006" key="6">
    <source>
        <dbReference type="Google" id="ProtNLM"/>
    </source>
</evidence>
<name>A0ABD2XHS7_9HYME</name>
<comment type="caution">
    <text evidence="4">The sequence shown here is derived from an EMBL/GenBank/DDBJ whole genome shotgun (WGS) entry which is preliminary data.</text>
</comment>
<dbReference type="PROSITE" id="PS50297">
    <property type="entry name" value="ANK_REP_REGION"/>
    <property type="match status" value="1"/>
</dbReference>
<proteinExistence type="predicted"/>
<dbReference type="InterPro" id="IPR002110">
    <property type="entry name" value="Ankyrin_rpt"/>
</dbReference>
<keyword evidence="5" id="KW-1185">Reference proteome</keyword>
<gene>
    <name evidence="4" type="ORF">TKK_002738</name>
</gene>
<dbReference type="InterPro" id="IPR036770">
    <property type="entry name" value="Ankyrin_rpt-contain_sf"/>
</dbReference>
<evidence type="ECO:0000313" key="4">
    <source>
        <dbReference type="EMBL" id="KAL3404694.1"/>
    </source>
</evidence>
<dbReference type="Pfam" id="PF12796">
    <property type="entry name" value="Ank_2"/>
    <property type="match status" value="1"/>
</dbReference>
<dbReference type="PANTHER" id="PTHR24123">
    <property type="entry name" value="ANKYRIN REPEAT-CONTAINING"/>
    <property type="match status" value="1"/>
</dbReference>
<protein>
    <recommendedName>
        <fullName evidence="6">Ankyrin repeat protein</fullName>
    </recommendedName>
</protein>
<sequence>MSTSDIFEQLKNLLENVNLDNKANILELIPTIHGLVKDWKGRLPDLRDICQSEIIDRFLTAVIIYMNKAACKFIDYDRDHKKGKELIEFVARTGYKDDRQPSRSHRTTPLHHAFRVNYFTCVTVAHELFKIYDRFDVNQTDETGQLTHFHVACKAGYEDVVDRFLDHARVDPECIARETGKVLLSIISANPNLANAEVSTPLHIVCRGCRSLNLAMMLMGQSAAEFLPLRIDARDAEGNTPLHLALESERIYLAEFLLGKGANPNLANSKKETALQ</sequence>
<dbReference type="Gene3D" id="1.25.40.20">
    <property type="entry name" value="Ankyrin repeat-containing domain"/>
    <property type="match status" value="2"/>
</dbReference>
<dbReference type="AlphaFoldDB" id="A0ABD2XHS7"/>
<reference evidence="4 5" key="1">
    <citation type="journal article" date="2024" name="bioRxiv">
        <title>A reference genome for Trichogramma kaykai: A tiny desert-dwelling parasitoid wasp with competing sex-ratio distorters.</title>
        <authorList>
            <person name="Culotta J."/>
            <person name="Lindsey A.R."/>
        </authorList>
    </citation>
    <scope>NUCLEOTIDE SEQUENCE [LARGE SCALE GENOMIC DNA]</scope>
    <source>
        <strain evidence="4 5">KSX58</strain>
    </source>
</reference>
<evidence type="ECO:0000256" key="2">
    <source>
        <dbReference type="ARBA" id="ARBA00023043"/>
    </source>
</evidence>
<dbReference type="PANTHER" id="PTHR24123:SF33">
    <property type="entry name" value="PROTEIN HOS4"/>
    <property type="match status" value="1"/>
</dbReference>
<dbReference type="SMART" id="SM00248">
    <property type="entry name" value="ANK"/>
    <property type="match status" value="4"/>
</dbReference>
<evidence type="ECO:0000256" key="1">
    <source>
        <dbReference type="ARBA" id="ARBA00022737"/>
    </source>
</evidence>
<accession>A0ABD2XHS7</accession>
<keyword evidence="1" id="KW-0677">Repeat</keyword>
<dbReference type="SUPFAM" id="SSF48403">
    <property type="entry name" value="Ankyrin repeat"/>
    <property type="match status" value="1"/>
</dbReference>
<dbReference type="EMBL" id="JBJJXI010000023">
    <property type="protein sequence ID" value="KAL3404694.1"/>
    <property type="molecule type" value="Genomic_DNA"/>
</dbReference>
<dbReference type="InterPro" id="IPR051165">
    <property type="entry name" value="Multifunctional_ANK_Repeat"/>
</dbReference>
<keyword evidence="2 3" id="KW-0040">ANK repeat</keyword>
<dbReference type="Proteomes" id="UP001627154">
    <property type="component" value="Unassembled WGS sequence"/>
</dbReference>
<evidence type="ECO:0000313" key="5">
    <source>
        <dbReference type="Proteomes" id="UP001627154"/>
    </source>
</evidence>